<feature type="domain" description="PG-1098 N-terminal" evidence="2">
    <location>
        <begin position="3"/>
        <end position="47"/>
    </location>
</feature>
<dbReference type="Pfam" id="PF21911">
    <property type="entry name" value="PG_1098_N"/>
    <property type="match status" value="1"/>
</dbReference>
<dbReference type="Gene3D" id="1.10.10.1110">
    <property type="entry name" value="Methyltransferase PG1098, N-terminal domain"/>
    <property type="match status" value="1"/>
</dbReference>
<evidence type="ECO:0000313" key="4">
    <source>
        <dbReference type="EMBL" id="PVZ14030.1"/>
    </source>
</evidence>
<accession>A0A2U1FPN6</accession>
<dbReference type="InterPro" id="IPR029063">
    <property type="entry name" value="SAM-dependent_MTases_sf"/>
</dbReference>
<dbReference type="AlphaFoldDB" id="A0A2U1FPN6"/>
<evidence type="ECO:0000259" key="2">
    <source>
        <dbReference type="Pfam" id="PF21911"/>
    </source>
</evidence>
<evidence type="ECO:0000259" key="1">
    <source>
        <dbReference type="Pfam" id="PF18096"/>
    </source>
</evidence>
<gene>
    <name evidence="4" type="ORF">C7382_10272</name>
</gene>
<proteinExistence type="predicted"/>
<dbReference type="EMBL" id="QEKY01000002">
    <property type="protein sequence ID" value="PVZ14030.1"/>
    <property type="molecule type" value="Genomic_DNA"/>
</dbReference>
<sequence length="408" mass="45362">MLYDEKEIVAITEWAQAYLELSPDRILLGSNNIPQSYRAAVAIQVELWPRLRAKLPHWADNRSLYVPSRLTLEQCSGSLAASYKRRFVCEGSKIVDLTGGLGVDFLSFMESASHGLYIEQNEATAAAARHNIPCLLQQGKQAEILTGDFAQYLPMIKEYRPDCIFVDPARRAGAVRRVYAIADCEPDLRPLAHELLPDTNNLVAKLSPMIDVLDTMLSLPYVRELHIVAVRGEVKELLVRMSLHEGEALPIGRVPIHAVNLTNGGQASTLQFTLEEEQCVSVRYADSIETYIYEPHAAVLKAGAFKSVAHRYNLSKLHPNSHIYTSSILESDFPGRTFVVEEIIPFTSSTLKRLCQTVPRASISCRNFPLSPDELRKRSKIADGGDKTLLATTAAGGERLLLLLHKAE</sequence>
<name>A0A2U1FPN6_9PORP</name>
<organism evidence="4 5">
    <name type="scientific">Porphyromonas loveana</name>
    <dbReference type="NCBI Taxonomy" id="1884669"/>
    <lineage>
        <taxon>Bacteria</taxon>
        <taxon>Pseudomonadati</taxon>
        <taxon>Bacteroidota</taxon>
        <taxon>Bacteroidia</taxon>
        <taxon>Bacteroidales</taxon>
        <taxon>Porphyromonadaceae</taxon>
        <taxon>Porphyromonas</taxon>
    </lineage>
</organism>
<dbReference type="RefSeq" id="WP_116678521.1">
    <property type="nucleotide sequence ID" value="NZ_QEKY01000002.1"/>
</dbReference>
<keyword evidence="5" id="KW-1185">Reference proteome</keyword>
<dbReference type="Proteomes" id="UP000245462">
    <property type="component" value="Unassembled WGS sequence"/>
</dbReference>
<reference evidence="4 5" key="1">
    <citation type="submission" date="2018-04" db="EMBL/GenBank/DDBJ databases">
        <title>Genomic Encyclopedia of Type Strains, Phase IV (KMG-IV): sequencing the most valuable type-strain genomes for metagenomic binning, comparative biology and taxonomic classification.</title>
        <authorList>
            <person name="Goeker M."/>
        </authorList>
    </citation>
    <scope>NUCLEOTIDE SEQUENCE [LARGE SCALE GENOMIC DNA]</scope>
    <source>
        <strain evidence="4 5">DSM 28520</strain>
    </source>
</reference>
<dbReference type="Pfam" id="PF22013">
    <property type="entry name" value="PG_1098_Fer"/>
    <property type="match status" value="1"/>
</dbReference>
<dbReference type="OrthoDB" id="1000417at2"/>
<evidence type="ECO:0000313" key="5">
    <source>
        <dbReference type="Proteomes" id="UP000245462"/>
    </source>
</evidence>
<protein>
    <submittedName>
        <fullName evidence="4">Uncharacterized protein</fullName>
    </submittedName>
</protein>
<dbReference type="InterPro" id="IPR054168">
    <property type="entry name" value="PG_1098_Fer"/>
</dbReference>
<feature type="domain" description="THUMP-like" evidence="1">
    <location>
        <begin position="335"/>
        <end position="402"/>
    </location>
</feature>
<dbReference type="Gene3D" id="3.40.50.150">
    <property type="entry name" value="Vaccinia Virus protein VP39"/>
    <property type="match status" value="1"/>
</dbReference>
<feature type="domain" description="PG-1098 ferredoxin-like" evidence="3">
    <location>
        <begin position="291"/>
        <end position="334"/>
    </location>
</feature>
<dbReference type="GeneID" id="94549968"/>
<dbReference type="InterPro" id="IPR041497">
    <property type="entry name" value="Thump-like"/>
</dbReference>
<dbReference type="SUPFAM" id="SSF53335">
    <property type="entry name" value="S-adenosyl-L-methionine-dependent methyltransferases"/>
    <property type="match status" value="1"/>
</dbReference>
<evidence type="ECO:0000259" key="3">
    <source>
        <dbReference type="Pfam" id="PF22013"/>
    </source>
</evidence>
<dbReference type="Pfam" id="PF18096">
    <property type="entry name" value="Thump_like"/>
    <property type="match status" value="1"/>
</dbReference>
<comment type="caution">
    <text evidence="4">The sequence shown here is derived from an EMBL/GenBank/DDBJ whole genome shotgun (WGS) entry which is preliminary data.</text>
</comment>
<dbReference type="InterPro" id="IPR054111">
    <property type="entry name" value="PG_1098_N"/>
</dbReference>